<comment type="caution">
    <text evidence="3">The sequence shown here is derived from an EMBL/GenBank/DDBJ whole genome shotgun (WGS) entry which is preliminary data.</text>
</comment>
<proteinExistence type="inferred from homology"/>
<dbReference type="Pfam" id="PF13561">
    <property type="entry name" value="adh_short_C2"/>
    <property type="match status" value="1"/>
</dbReference>
<protein>
    <submittedName>
        <fullName evidence="3">SDR family oxidoreductase</fullName>
    </submittedName>
</protein>
<evidence type="ECO:0000256" key="1">
    <source>
        <dbReference type="ARBA" id="ARBA00006484"/>
    </source>
</evidence>
<dbReference type="PRINTS" id="PR00081">
    <property type="entry name" value="GDHRDH"/>
</dbReference>
<dbReference type="SUPFAM" id="SSF51735">
    <property type="entry name" value="NAD(P)-binding Rossmann-fold domains"/>
    <property type="match status" value="1"/>
</dbReference>
<name>A0ABS9QF22_9HYPH</name>
<dbReference type="Gene3D" id="3.40.50.720">
    <property type="entry name" value="NAD(P)-binding Rossmann-like Domain"/>
    <property type="match status" value="1"/>
</dbReference>
<evidence type="ECO:0000313" key="3">
    <source>
        <dbReference type="EMBL" id="MCG7505401.1"/>
    </source>
</evidence>
<evidence type="ECO:0000259" key="2">
    <source>
        <dbReference type="SMART" id="SM00822"/>
    </source>
</evidence>
<evidence type="ECO:0000313" key="4">
    <source>
        <dbReference type="Proteomes" id="UP001201701"/>
    </source>
</evidence>
<dbReference type="PANTHER" id="PTHR42879">
    <property type="entry name" value="3-OXOACYL-(ACYL-CARRIER-PROTEIN) REDUCTASE"/>
    <property type="match status" value="1"/>
</dbReference>
<dbReference type="PROSITE" id="PS00061">
    <property type="entry name" value="ADH_SHORT"/>
    <property type="match status" value="1"/>
</dbReference>
<dbReference type="InterPro" id="IPR050259">
    <property type="entry name" value="SDR"/>
</dbReference>
<dbReference type="InterPro" id="IPR020904">
    <property type="entry name" value="Sc_DH/Rdtase_CS"/>
</dbReference>
<feature type="domain" description="Ketoreductase" evidence="2">
    <location>
        <begin position="4"/>
        <end position="180"/>
    </location>
</feature>
<dbReference type="PANTHER" id="PTHR42879:SF2">
    <property type="entry name" value="3-OXOACYL-[ACYL-CARRIER-PROTEIN] REDUCTASE FABG"/>
    <property type="match status" value="1"/>
</dbReference>
<dbReference type="RefSeq" id="WP_239364418.1">
    <property type="nucleotide sequence ID" value="NZ_JAKREW010000007.1"/>
</dbReference>
<sequence length="245" mass="25813">MSKNVVLVTGAAGGIGRSICERLVADGYSVAATDINAEGLKDLEASLGGSLKAYPADQTDLAKVEALVAQAEKDLGPIFGLVNVTGWTHATRFETETADYWDKVIAINFTSLLYVTQPILKSMIARKAGRMVFIASDAGKVGTATEAVYAGAKGAVIAFAKSIARENARHSINVNCVSPGPTETPLFAEEMKDNPQIVERMLKAIPFRRAAKPSDQAAVVSFLLSDDASYLTGQALSVSGGLTMI</sequence>
<gene>
    <name evidence="3" type="ORF">L4923_10285</name>
</gene>
<dbReference type="InterPro" id="IPR002347">
    <property type="entry name" value="SDR_fam"/>
</dbReference>
<dbReference type="EMBL" id="JAKREW010000007">
    <property type="protein sequence ID" value="MCG7505401.1"/>
    <property type="molecule type" value="Genomic_DNA"/>
</dbReference>
<dbReference type="Proteomes" id="UP001201701">
    <property type="component" value="Unassembled WGS sequence"/>
</dbReference>
<dbReference type="InterPro" id="IPR036291">
    <property type="entry name" value="NAD(P)-bd_dom_sf"/>
</dbReference>
<comment type="similarity">
    <text evidence="1">Belongs to the short-chain dehydrogenases/reductases (SDR) family.</text>
</comment>
<dbReference type="InterPro" id="IPR057326">
    <property type="entry name" value="KR_dom"/>
</dbReference>
<dbReference type="SMART" id="SM00822">
    <property type="entry name" value="PKS_KR"/>
    <property type="match status" value="1"/>
</dbReference>
<organism evidence="3 4">
    <name type="scientific">Mesorhizobium retamae</name>
    <dbReference type="NCBI Taxonomy" id="2912854"/>
    <lineage>
        <taxon>Bacteria</taxon>
        <taxon>Pseudomonadati</taxon>
        <taxon>Pseudomonadota</taxon>
        <taxon>Alphaproteobacteria</taxon>
        <taxon>Hyphomicrobiales</taxon>
        <taxon>Phyllobacteriaceae</taxon>
        <taxon>Mesorhizobium</taxon>
    </lineage>
</organism>
<accession>A0ABS9QF22</accession>
<keyword evidence="4" id="KW-1185">Reference proteome</keyword>
<reference evidence="3 4" key="1">
    <citation type="submission" date="2022-02" db="EMBL/GenBank/DDBJ databases">
        <title>Draft genome sequence of Mezorhizobium retamae strain IRAMC:0171 isolated from Retama raetam nodules.</title>
        <authorList>
            <person name="Bengaied R."/>
            <person name="Sbissi I."/>
            <person name="Huber K."/>
            <person name="Ghodbane F."/>
            <person name="Nouioui I."/>
            <person name="Tarhouni M."/>
            <person name="Gtari M."/>
        </authorList>
    </citation>
    <scope>NUCLEOTIDE SEQUENCE [LARGE SCALE GENOMIC DNA]</scope>
    <source>
        <strain evidence="3 4">IRAMC:0171</strain>
    </source>
</reference>